<proteinExistence type="predicted"/>
<gene>
    <name evidence="1" type="ORF">ACJRO7_026421</name>
</gene>
<sequence length="88" mass="10409">MLKTHGSVKRKEINCWRLQLRALSRGFDREWRWLMVASRQEMLTEWDMRTSCKEEAASVLLLLVSSMENGWRTRAAGKLTKEREIVGR</sequence>
<dbReference type="AlphaFoldDB" id="A0ABD3JRM2"/>
<dbReference type="Proteomes" id="UP001634007">
    <property type="component" value="Unassembled WGS sequence"/>
</dbReference>
<evidence type="ECO:0000313" key="2">
    <source>
        <dbReference type="Proteomes" id="UP001634007"/>
    </source>
</evidence>
<reference evidence="1 2" key="1">
    <citation type="submission" date="2024-11" db="EMBL/GenBank/DDBJ databases">
        <title>Chromosome-level genome assembly of Eucalyptus globulus Labill. provides insights into its genome evolution.</title>
        <authorList>
            <person name="Li X."/>
        </authorList>
    </citation>
    <scope>NUCLEOTIDE SEQUENCE [LARGE SCALE GENOMIC DNA]</scope>
    <source>
        <strain evidence="1">CL2024</strain>
        <tissue evidence="1">Fresh tender leaves</tissue>
    </source>
</reference>
<accession>A0ABD3JRM2</accession>
<organism evidence="1 2">
    <name type="scientific">Eucalyptus globulus</name>
    <name type="common">Tasmanian blue gum</name>
    <dbReference type="NCBI Taxonomy" id="34317"/>
    <lineage>
        <taxon>Eukaryota</taxon>
        <taxon>Viridiplantae</taxon>
        <taxon>Streptophyta</taxon>
        <taxon>Embryophyta</taxon>
        <taxon>Tracheophyta</taxon>
        <taxon>Spermatophyta</taxon>
        <taxon>Magnoliopsida</taxon>
        <taxon>eudicotyledons</taxon>
        <taxon>Gunneridae</taxon>
        <taxon>Pentapetalae</taxon>
        <taxon>rosids</taxon>
        <taxon>malvids</taxon>
        <taxon>Myrtales</taxon>
        <taxon>Myrtaceae</taxon>
        <taxon>Myrtoideae</taxon>
        <taxon>Eucalypteae</taxon>
        <taxon>Eucalyptus</taxon>
    </lineage>
</organism>
<protein>
    <submittedName>
        <fullName evidence="1">Uncharacterized protein</fullName>
    </submittedName>
</protein>
<comment type="caution">
    <text evidence="1">The sequence shown here is derived from an EMBL/GenBank/DDBJ whole genome shotgun (WGS) entry which is preliminary data.</text>
</comment>
<dbReference type="EMBL" id="JBJKBG010000007">
    <property type="protein sequence ID" value="KAL3729312.1"/>
    <property type="molecule type" value="Genomic_DNA"/>
</dbReference>
<name>A0ABD3JRM2_EUCGL</name>
<evidence type="ECO:0000313" key="1">
    <source>
        <dbReference type="EMBL" id="KAL3729312.1"/>
    </source>
</evidence>
<keyword evidence="2" id="KW-1185">Reference proteome</keyword>